<evidence type="ECO:0000256" key="3">
    <source>
        <dbReference type="ARBA" id="ARBA00023295"/>
    </source>
</evidence>
<dbReference type="GO" id="GO:0009311">
    <property type="term" value="P:oligosaccharide metabolic process"/>
    <property type="evidence" value="ECO:0007669"/>
    <property type="project" value="InterPro"/>
</dbReference>
<dbReference type="GO" id="GO:0006487">
    <property type="term" value="P:protein N-linked glycosylation"/>
    <property type="evidence" value="ECO:0007669"/>
    <property type="project" value="TreeGrafter"/>
</dbReference>
<comment type="similarity">
    <text evidence="1">Belongs to the glycosyl hydrolase 63 family.</text>
</comment>
<evidence type="ECO:0000313" key="6">
    <source>
        <dbReference type="Proteomes" id="UP000612585"/>
    </source>
</evidence>
<evidence type="ECO:0000313" key="5">
    <source>
        <dbReference type="EMBL" id="GIJ63278.1"/>
    </source>
</evidence>
<dbReference type="EMBL" id="BOPG01000090">
    <property type="protein sequence ID" value="GIJ63278.1"/>
    <property type="molecule type" value="Genomic_DNA"/>
</dbReference>
<proteinExistence type="inferred from homology"/>
<dbReference type="Proteomes" id="UP000612585">
    <property type="component" value="Unassembled WGS sequence"/>
</dbReference>
<organism evidence="5 6">
    <name type="scientific">Virgisporangium aurantiacum</name>
    <dbReference type="NCBI Taxonomy" id="175570"/>
    <lineage>
        <taxon>Bacteria</taxon>
        <taxon>Bacillati</taxon>
        <taxon>Actinomycetota</taxon>
        <taxon>Actinomycetes</taxon>
        <taxon>Micromonosporales</taxon>
        <taxon>Micromonosporaceae</taxon>
        <taxon>Virgisporangium</taxon>
    </lineage>
</organism>
<evidence type="ECO:0000256" key="2">
    <source>
        <dbReference type="ARBA" id="ARBA00022801"/>
    </source>
</evidence>
<accession>A0A8J3ZKR2</accession>
<comment type="caution">
    <text evidence="5">The sequence shown here is derived from an EMBL/GenBank/DDBJ whole genome shotgun (WGS) entry which is preliminary data.</text>
</comment>
<evidence type="ECO:0000259" key="4">
    <source>
        <dbReference type="Pfam" id="PF22422"/>
    </source>
</evidence>
<reference evidence="5" key="1">
    <citation type="submission" date="2021-01" db="EMBL/GenBank/DDBJ databases">
        <title>Whole genome shotgun sequence of Virgisporangium aurantiacum NBRC 16421.</title>
        <authorList>
            <person name="Komaki H."/>
            <person name="Tamura T."/>
        </authorList>
    </citation>
    <scope>NUCLEOTIDE SEQUENCE</scope>
    <source>
        <strain evidence="5">NBRC 16421</strain>
    </source>
</reference>
<evidence type="ECO:0000256" key="1">
    <source>
        <dbReference type="ARBA" id="ARBA00010833"/>
    </source>
</evidence>
<gene>
    <name evidence="5" type="ORF">Vau01_107940</name>
</gene>
<dbReference type="AlphaFoldDB" id="A0A8J3ZKR2"/>
<dbReference type="Gene3D" id="1.50.10.10">
    <property type="match status" value="1"/>
</dbReference>
<dbReference type="InterPro" id="IPR004888">
    <property type="entry name" value="Glycoside_hydrolase_63"/>
</dbReference>
<protein>
    <recommendedName>
        <fullName evidence="4">Mannosylglycerate hydrolase MGH1-like glycoside hydrolase domain-containing protein</fullName>
    </recommendedName>
</protein>
<dbReference type="InterPro" id="IPR012341">
    <property type="entry name" value="6hp_glycosidase-like_sf"/>
</dbReference>
<dbReference type="PANTHER" id="PTHR10412">
    <property type="entry name" value="MANNOSYL-OLIGOSACCHARIDE GLUCOSIDASE"/>
    <property type="match status" value="1"/>
</dbReference>
<dbReference type="InterPro" id="IPR008928">
    <property type="entry name" value="6-hairpin_glycosidase_sf"/>
</dbReference>
<dbReference type="InterPro" id="IPR054491">
    <property type="entry name" value="MGH1-like_GH"/>
</dbReference>
<keyword evidence="2" id="KW-0378">Hydrolase</keyword>
<name>A0A8J3ZKR2_9ACTN</name>
<sequence>MTVATHTGVAPPALAASAAYILRGNDIGTLTTAAPRLYPHLWSWDAAFVAIGLATVSVPRAIAELRTLLGAQWTTGMLPHIVFGPDEGYFPGPDVWGATTPSGARTSGICQPPVHAIAVRRVLDAGRRNGGADRDLAERFAAETFDRWLAWHRWLATARDPRGRGLLEIYHGWESGMDNSPRWDAAYAAVRPREDLLRGRARRDLEHVADARQRPTDEEYRRYLWLVHQMKEAGYDDDAVRETVDFRMTDVFMSAIAALASDVLAEIGDELGRRAEATELRALAERFRGGVLSTVSPDTGLARDEDVRTGLRLDAPTIGGFAPLLCGGDPRVFSRQLALFTGPEWCGHPDLRYALPPSTAPGHAGFSSRTYWRGPQWPFMNWLLYWTLHRAGEVDLAMSLRAEGLRQLGDLAFGEYYEPMTGEALGSAHQSWTAAVALDWLIVPPAG</sequence>
<dbReference type="SUPFAM" id="SSF48208">
    <property type="entry name" value="Six-hairpin glycosidases"/>
    <property type="match status" value="1"/>
</dbReference>
<keyword evidence="6" id="KW-1185">Reference proteome</keyword>
<dbReference type="Pfam" id="PF22422">
    <property type="entry name" value="MGH1-like_GH"/>
    <property type="match status" value="1"/>
</dbReference>
<feature type="domain" description="Mannosylglycerate hydrolase MGH1-like glycoside hydrolase" evidence="4">
    <location>
        <begin position="38"/>
        <end position="433"/>
    </location>
</feature>
<dbReference type="GO" id="GO:0004573">
    <property type="term" value="F:Glc3Man9GlcNAc2 oligosaccharide glucosidase activity"/>
    <property type="evidence" value="ECO:0007669"/>
    <property type="project" value="InterPro"/>
</dbReference>
<keyword evidence="3" id="KW-0326">Glycosidase</keyword>
<dbReference type="PANTHER" id="PTHR10412:SF11">
    <property type="entry name" value="MANNOSYL-OLIGOSACCHARIDE GLUCOSIDASE"/>
    <property type="match status" value="1"/>
</dbReference>